<dbReference type="EMBL" id="JAFLNM010000003">
    <property type="protein sequence ID" value="MBO0343013.1"/>
    <property type="molecule type" value="Genomic_DNA"/>
</dbReference>
<evidence type="ECO:0008006" key="4">
    <source>
        <dbReference type="Google" id="ProtNLM"/>
    </source>
</evidence>
<sequence>MDEKRIAEIVLKVFEKAKEEHASHSRFALSNHISEHSDLSSKTLERAYDRYINNKKKFGPPNADSVELLCKYLSFEDYADYIRKNPTKKGNNSDKDSDEVVEEPVGKNWPKILVIAAGIISVVTFILIWPFDTKVVNGGSKKCMAWADSLYIEVSCSAKPYTQYGTKPEPLDPMKLDNFKKVEVNMATQFFAEDGKPMVWYYKNKDGEIEYFTAPGLHPITGETLRKITPYIIETYVPVHMNKPDSFLKEN</sequence>
<dbReference type="Proteomes" id="UP000664807">
    <property type="component" value="Unassembled WGS sequence"/>
</dbReference>
<protein>
    <recommendedName>
        <fullName evidence="4">Helix-turn-helix domain-containing protein</fullName>
    </recommendedName>
</protein>
<reference evidence="2 3" key="1">
    <citation type="submission" date="2021-03" db="EMBL/GenBank/DDBJ databases">
        <title>Muricauda lutimaris sp. nov. and Muricauda ruestringensis sp. nov, two marine members of the Flavobacteriaceae isolated from deep sea sediments of Western Pacific.</title>
        <authorList>
            <person name="Zhao S."/>
            <person name="Liu R."/>
        </authorList>
    </citation>
    <scope>NUCLEOTIDE SEQUENCE [LARGE SCALE GENOMIC DNA]</scope>
    <source>
        <strain evidence="2 3">BC31-3-A3</strain>
    </source>
</reference>
<proteinExistence type="predicted"/>
<feature type="transmembrane region" description="Helical" evidence="1">
    <location>
        <begin position="112"/>
        <end position="131"/>
    </location>
</feature>
<evidence type="ECO:0000313" key="2">
    <source>
        <dbReference type="EMBL" id="MBO0343013.1"/>
    </source>
</evidence>
<keyword evidence="3" id="KW-1185">Reference proteome</keyword>
<evidence type="ECO:0000256" key="1">
    <source>
        <dbReference type="SAM" id="Phobius"/>
    </source>
</evidence>
<dbReference type="RefSeq" id="WP_207029974.1">
    <property type="nucleotide sequence ID" value="NZ_JAFLNM010000003.1"/>
</dbReference>
<keyword evidence="1" id="KW-1133">Transmembrane helix</keyword>
<evidence type="ECO:0000313" key="3">
    <source>
        <dbReference type="Proteomes" id="UP000664807"/>
    </source>
</evidence>
<keyword evidence="1" id="KW-0812">Transmembrane</keyword>
<comment type="caution">
    <text evidence="2">The sequence shown here is derived from an EMBL/GenBank/DDBJ whole genome shotgun (WGS) entry which is preliminary data.</text>
</comment>
<accession>A0ABS3FIY1</accession>
<keyword evidence="1" id="KW-0472">Membrane</keyword>
<organism evidence="2 3">
    <name type="scientific">Flagellimonas profundi</name>
    <dbReference type="NCBI Taxonomy" id="2915620"/>
    <lineage>
        <taxon>Bacteria</taxon>
        <taxon>Pseudomonadati</taxon>
        <taxon>Bacteroidota</taxon>
        <taxon>Flavobacteriia</taxon>
        <taxon>Flavobacteriales</taxon>
        <taxon>Flavobacteriaceae</taxon>
        <taxon>Flagellimonas</taxon>
    </lineage>
</organism>
<name>A0ABS3FIY1_9FLAO</name>
<gene>
    <name evidence="2" type="ORF">J0654_15265</name>
</gene>